<accession>U9TRG9</accession>
<evidence type="ECO:0000313" key="1">
    <source>
        <dbReference type="EMBL" id="ESA10002.1"/>
    </source>
</evidence>
<organism evidence="1">
    <name type="scientific">Rhizophagus irregularis (strain DAOM 181602 / DAOM 197198 / MUCL 43194)</name>
    <name type="common">Arbuscular mycorrhizal fungus</name>
    <name type="synonym">Glomus intraradices</name>
    <dbReference type="NCBI Taxonomy" id="747089"/>
    <lineage>
        <taxon>Eukaryota</taxon>
        <taxon>Fungi</taxon>
        <taxon>Fungi incertae sedis</taxon>
        <taxon>Mucoromycota</taxon>
        <taxon>Glomeromycotina</taxon>
        <taxon>Glomeromycetes</taxon>
        <taxon>Glomerales</taxon>
        <taxon>Glomeraceae</taxon>
        <taxon>Rhizophagus</taxon>
    </lineage>
</organism>
<sequence>MSDTRLLTFGNSSVRYDQLFKQVNCHDSVMYKNDIMLKLKDKGFFVYLFIMGEIVDSYLNRNLAPLERIRILMTGFFILRLWRFHIEHLAKKYSDFIFIRNNFLADQTFTILNSLCESMLHGSEPVEYLFGIARQINSDFDFAELIQMVPKISQHTKALRNEKLNFNKEKSVREGYQFECNSNSIDDNPLEMLRL</sequence>
<protein>
    <submittedName>
        <fullName evidence="1">Uncharacterized protein</fullName>
    </submittedName>
</protein>
<reference evidence="1" key="1">
    <citation type="submission" date="2013-07" db="EMBL/GenBank/DDBJ databases">
        <title>The genome of an arbuscular mycorrhizal fungus provides insights into the evolution of the oldest plant symbiosis.</title>
        <authorList>
            <consortium name="DOE Joint Genome Institute"/>
            <person name="Tisserant E."/>
            <person name="Malbreil M."/>
            <person name="Kuo A."/>
            <person name="Kohler A."/>
            <person name="Symeonidi A."/>
            <person name="Balestrini R."/>
            <person name="Charron P."/>
            <person name="Duensing N."/>
            <person name="Frei-dit-Frey N."/>
            <person name="Gianinazzi-Pearson V."/>
            <person name="Gilbert B."/>
            <person name="Handa Y."/>
            <person name="Hijri M."/>
            <person name="Kaul R."/>
            <person name="Kawaguchi M."/>
            <person name="Krajinski F."/>
            <person name="Lammers P."/>
            <person name="Lapierre D."/>
            <person name="Masclaux F.G."/>
            <person name="Murat C."/>
            <person name="Morin E."/>
            <person name="Ndikumana S."/>
            <person name="Pagni M."/>
            <person name="Petitpierre D."/>
            <person name="Requena N."/>
            <person name="Rosikiewicz P."/>
            <person name="Riley R."/>
            <person name="Saito K."/>
            <person name="San Clemente H."/>
            <person name="Shapiro H."/>
            <person name="van Tuinen D."/>
            <person name="Becard G."/>
            <person name="Bonfante P."/>
            <person name="Paszkowski U."/>
            <person name="Shachar-Hill Y."/>
            <person name="Young J.P."/>
            <person name="Sanders I.R."/>
            <person name="Henrissat B."/>
            <person name="Rensing S.A."/>
            <person name="Grigoriev I.V."/>
            <person name="Corradi N."/>
            <person name="Roux C."/>
            <person name="Martin F."/>
        </authorList>
    </citation>
    <scope>NUCLEOTIDE SEQUENCE</scope>
    <source>
        <strain evidence="1">DAOM 197198</strain>
    </source>
</reference>
<gene>
    <name evidence="1" type="ORF">GLOINDRAFT_29914</name>
</gene>
<name>U9TRG9_RHIID</name>
<dbReference type="VEuPathDB" id="FungiDB:RhiirFUN_011817"/>
<dbReference type="HOGENOM" id="CLU_108765_1_0_1"/>
<dbReference type="AlphaFoldDB" id="U9TRG9"/>
<dbReference type="EMBL" id="KI287535">
    <property type="protein sequence ID" value="ESA10002.1"/>
    <property type="molecule type" value="Genomic_DNA"/>
</dbReference>
<proteinExistence type="predicted"/>